<dbReference type="GO" id="GO:0000155">
    <property type="term" value="F:phosphorelay sensor kinase activity"/>
    <property type="evidence" value="ECO:0007669"/>
    <property type="project" value="InterPro"/>
</dbReference>
<keyword evidence="5" id="KW-0418">Kinase</keyword>
<evidence type="ECO:0000313" key="11">
    <source>
        <dbReference type="EMBL" id="MDX5978410.1"/>
    </source>
</evidence>
<dbReference type="SMART" id="SM00388">
    <property type="entry name" value="HisKA"/>
    <property type="match status" value="1"/>
</dbReference>
<dbReference type="InterPro" id="IPR011622">
    <property type="entry name" value="7TMR_DISM_rcpt_extracell_dom2"/>
</dbReference>
<proteinExistence type="predicted"/>
<evidence type="ECO:0000256" key="3">
    <source>
        <dbReference type="ARBA" id="ARBA00022553"/>
    </source>
</evidence>
<evidence type="ECO:0000259" key="9">
    <source>
        <dbReference type="PROSITE" id="PS50109"/>
    </source>
</evidence>
<feature type="domain" description="Histidine kinase" evidence="9">
    <location>
        <begin position="446"/>
        <end position="661"/>
    </location>
</feature>
<feature type="transmembrane region" description="Helical" evidence="7">
    <location>
        <begin position="194"/>
        <end position="212"/>
    </location>
</feature>
<dbReference type="SUPFAM" id="SSF55874">
    <property type="entry name" value="ATPase domain of HSP90 chaperone/DNA topoisomerase II/histidine kinase"/>
    <property type="match status" value="1"/>
</dbReference>
<keyword evidence="7" id="KW-0812">Transmembrane</keyword>
<dbReference type="CDD" id="cd00082">
    <property type="entry name" value="HisKA"/>
    <property type="match status" value="1"/>
</dbReference>
<evidence type="ECO:0000256" key="5">
    <source>
        <dbReference type="ARBA" id="ARBA00022777"/>
    </source>
</evidence>
<comment type="caution">
    <text evidence="11">The sequence shown here is derived from an EMBL/GenBank/DDBJ whole genome shotgun (WGS) entry which is preliminary data.</text>
</comment>
<evidence type="ECO:0000256" key="8">
    <source>
        <dbReference type="SAM" id="SignalP"/>
    </source>
</evidence>
<dbReference type="InterPro" id="IPR011006">
    <property type="entry name" value="CheY-like_superfamily"/>
</dbReference>
<evidence type="ECO:0000256" key="7">
    <source>
        <dbReference type="SAM" id="Phobius"/>
    </source>
</evidence>
<dbReference type="SUPFAM" id="SSF52172">
    <property type="entry name" value="CheY-like"/>
    <property type="match status" value="1"/>
</dbReference>
<feature type="signal peptide" evidence="8">
    <location>
        <begin position="1"/>
        <end position="28"/>
    </location>
</feature>
<dbReference type="InterPro" id="IPR001789">
    <property type="entry name" value="Sig_transdc_resp-reg_receiver"/>
</dbReference>
<dbReference type="InterPro" id="IPR003661">
    <property type="entry name" value="HisK_dim/P_dom"/>
</dbReference>
<feature type="transmembrane region" description="Helical" evidence="7">
    <location>
        <begin position="282"/>
        <end position="303"/>
    </location>
</feature>
<dbReference type="PRINTS" id="PR00344">
    <property type="entry name" value="BCTRLSENSOR"/>
</dbReference>
<dbReference type="Gene3D" id="3.30.565.10">
    <property type="entry name" value="Histidine kinase-like ATPase, C-terminal domain"/>
    <property type="match status" value="1"/>
</dbReference>
<dbReference type="EMBL" id="JAWXXT010000001">
    <property type="protein sequence ID" value="MDX5978410.1"/>
    <property type="molecule type" value="Genomic_DNA"/>
</dbReference>
<feature type="transmembrane region" description="Helical" evidence="7">
    <location>
        <begin position="340"/>
        <end position="364"/>
    </location>
</feature>
<evidence type="ECO:0000256" key="4">
    <source>
        <dbReference type="ARBA" id="ARBA00022679"/>
    </source>
</evidence>
<keyword evidence="7" id="KW-1133">Transmembrane helix</keyword>
<evidence type="ECO:0000313" key="12">
    <source>
        <dbReference type="Proteomes" id="UP001276761"/>
    </source>
</evidence>
<accession>A0AAJ2S332</accession>
<evidence type="ECO:0000256" key="6">
    <source>
        <dbReference type="PROSITE-ProRule" id="PRU00169"/>
    </source>
</evidence>
<reference evidence="11" key="1">
    <citation type="submission" date="2023-11" db="EMBL/GenBank/DDBJ databases">
        <title>MicrobeMod: A computational toolkit for identifying prokaryotic methylation and restriction-modification with nanopore sequencing.</title>
        <authorList>
            <person name="Crits-Christoph A."/>
            <person name="Kang S.C."/>
            <person name="Lee H."/>
            <person name="Ostrov N."/>
        </authorList>
    </citation>
    <scope>NUCLEOTIDE SEQUENCE</scope>
    <source>
        <strain evidence="11">ATCC BAA-953</strain>
    </source>
</reference>
<keyword evidence="4" id="KW-0808">Transferase</keyword>
<dbReference type="GeneID" id="303166361"/>
<feature type="modified residue" description="4-aspartylphosphate" evidence="6">
    <location>
        <position position="738"/>
    </location>
</feature>
<dbReference type="Pfam" id="PF07696">
    <property type="entry name" value="7TMR-DISMED2"/>
    <property type="match status" value="1"/>
</dbReference>
<feature type="transmembrane region" description="Helical" evidence="7">
    <location>
        <begin position="219"/>
        <end position="235"/>
    </location>
</feature>
<evidence type="ECO:0000256" key="1">
    <source>
        <dbReference type="ARBA" id="ARBA00000085"/>
    </source>
</evidence>
<keyword evidence="11" id="KW-0547">Nucleotide-binding</keyword>
<dbReference type="SMART" id="SM00387">
    <property type="entry name" value="HATPase_c"/>
    <property type="match status" value="1"/>
</dbReference>
<dbReference type="PANTHER" id="PTHR43047">
    <property type="entry name" value="TWO-COMPONENT HISTIDINE PROTEIN KINASE"/>
    <property type="match status" value="1"/>
</dbReference>
<keyword evidence="8" id="KW-0732">Signal</keyword>
<feature type="transmembrane region" description="Helical" evidence="7">
    <location>
        <begin position="255"/>
        <end position="275"/>
    </location>
</feature>
<dbReference type="SUPFAM" id="SSF47384">
    <property type="entry name" value="Homodimeric domain of signal transducing histidine kinase"/>
    <property type="match status" value="1"/>
</dbReference>
<dbReference type="Gene3D" id="1.10.287.130">
    <property type="match status" value="1"/>
</dbReference>
<dbReference type="Proteomes" id="UP001276761">
    <property type="component" value="Unassembled WGS sequence"/>
</dbReference>
<name>A0AAJ2S332_9GAMM</name>
<dbReference type="InterPro" id="IPR036890">
    <property type="entry name" value="HATPase_C_sf"/>
</dbReference>
<sequence length="905" mass="102329">MKYHLCKKALSTTFLIVFFFLLSFPAYAASVIDLQSANDQTNLATYMYGFETAPDSSLSPKKALETGAWEPIQEKKYLLEAPRQYSTLWLRTTLSNTGSHTISKWLEISPWRLSTIDAWLIDPQTGEEIEHFQAGRDIPIADRQIASMRALIPVDIPVNTSRQLLIRIYSDSRPFLTIHSWDPIDFISEKNNRYLTHSILLAITLTLASVLIIQFKIPYLLASLWIISIFIFESEKEGYISYLLFQEINNYADNIRFSSAVIAKAFFAIFSIYLLGLRHHYIWRWALPVTMFIAIIYSALTFILDSVTSRNLASLIHVVFSITWISMLPAAINKKKPKQLLIIAFLCLAWTTSTIFVLMYIFNIDYTAEFASMRVIIEGIVVLGLLLIYAQQKRDKEKSLELQLRHHEKISREQLEQQVIKRTQQLHQALAEAKKANDSKTDFLRRVTHDLKSPLTSIMGYAQILRAESGSTGQMSNTIYSSAQHMLNMINKLIDYARDVTTNDINISNIYLYSFLHNLKNEAIVLAQKNNNLFTLKIDTTLFTTIRCDETFLKEILLNLIDNACRHTINGYISLEVTCKKEVEKMPVQITFTVRDSGIGISSTQRERLFEPFYRVSNTEGGVGLGLAIVQELVNKLGGKIQLESTLGVGTEIHVQLPVQVGTEVKETALVQIPNHVLPCYNAKGLSAWLVEDAKPIRQLLVQELSTNGFYVTPFQTAEEAITALQSGFETPDLIITDHQLPDASGDSVLKAAKQRLSTLPVILLSATWYLQKSDCELASPPQSNNRYDAYLGKPIDLAHLRRSIALACQLQLSVPQQSPNTAFTSPLDSQKPFDLQSYIPSIDTWLELGAVTDLIEFCNKIEAVDARHAGLAQRIRALAERGDFRAIRVTVDHFILEVSQVSQL</sequence>
<dbReference type="Pfam" id="PF00512">
    <property type="entry name" value="HisKA"/>
    <property type="match status" value="1"/>
</dbReference>
<dbReference type="EC" id="2.7.13.3" evidence="2"/>
<feature type="domain" description="Response regulatory" evidence="10">
    <location>
        <begin position="687"/>
        <end position="809"/>
    </location>
</feature>
<protein>
    <recommendedName>
        <fullName evidence="2">histidine kinase</fullName>
        <ecNumber evidence="2">2.7.13.3</ecNumber>
    </recommendedName>
</protein>
<keyword evidence="11" id="KW-0067">ATP-binding</keyword>
<evidence type="ECO:0000256" key="2">
    <source>
        <dbReference type="ARBA" id="ARBA00012438"/>
    </source>
</evidence>
<organism evidence="11 12">
    <name type="scientific">Vreelandella alkaliphila</name>
    <dbReference type="NCBI Taxonomy" id="272774"/>
    <lineage>
        <taxon>Bacteria</taxon>
        <taxon>Pseudomonadati</taxon>
        <taxon>Pseudomonadota</taxon>
        <taxon>Gammaproteobacteria</taxon>
        <taxon>Oceanospirillales</taxon>
        <taxon>Halomonadaceae</taxon>
        <taxon>Vreelandella</taxon>
    </lineage>
</organism>
<dbReference type="RefSeq" id="WP_198350064.1">
    <property type="nucleotide sequence ID" value="NZ_JABASV010000013.1"/>
</dbReference>
<dbReference type="InterPro" id="IPR005467">
    <property type="entry name" value="His_kinase_dom"/>
</dbReference>
<dbReference type="Gene3D" id="3.40.50.2300">
    <property type="match status" value="1"/>
</dbReference>
<dbReference type="Pfam" id="PF02518">
    <property type="entry name" value="HATPase_c"/>
    <property type="match status" value="1"/>
</dbReference>
<dbReference type="SMART" id="SM00448">
    <property type="entry name" value="REC"/>
    <property type="match status" value="1"/>
</dbReference>
<dbReference type="AlphaFoldDB" id="A0AAJ2S332"/>
<feature type="chain" id="PRO_5042558080" description="histidine kinase" evidence="8">
    <location>
        <begin position="29"/>
        <end position="905"/>
    </location>
</feature>
<dbReference type="InterPro" id="IPR036097">
    <property type="entry name" value="HisK_dim/P_sf"/>
</dbReference>
<dbReference type="Gene3D" id="2.60.40.2380">
    <property type="match status" value="1"/>
</dbReference>
<feature type="transmembrane region" description="Helical" evidence="7">
    <location>
        <begin position="370"/>
        <end position="390"/>
    </location>
</feature>
<dbReference type="PROSITE" id="PS50110">
    <property type="entry name" value="RESPONSE_REGULATORY"/>
    <property type="match status" value="1"/>
</dbReference>
<comment type="catalytic activity">
    <reaction evidence="1">
        <text>ATP + protein L-histidine = ADP + protein N-phospho-L-histidine.</text>
        <dbReference type="EC" id="2.7.13.3"/>
    </reaction>
</comment>
<gene>
    <name evidence="11" type="ORF">SIL78_12645</name>
</gene>
<dbReference type="PROSITE" id="PS50109">
    <property type="entry name" value="HIS_KIN"/>
    <property type="match status" value="1"/>
</dbReference>
<evidence type="ECO:0000259" key="10">
    <source>
        <dbReference type="PROSITE" id="PS50110"/>
    </source>
</evidence>
<feature type="transmembrane region" description="Helical" evidence="7">
    <location>
        <begin position="315"/>
        <end position="333"/>
    </location>
</feature>
<dbReference type="InterPro" id="IPR004358">
    <property type="entry name" value="Sig_transdc_His_kin-like_C"/>
</dbReference>
<dbReference type="GO" id="GO:0005524">
    <property type="term" value="F:ATP binding"/>
    <property type="evidence" value="ECO:0007669"/>
    <property type="project" value="UniProtKB-KW"/>
</dbReference>
<dbReference type="InterPro" id="IPR003594">
    <property type="entry name" value="HATPase_dom"/>
</dbReference>
<dbReference type="Pfam" id="PF00072">
    <property type="entry name" value="Response_reg"/>
    <property type="match status" value="1"/>
</dbReference>
<keyword evidence="7" id="KW-0472">Membrane</keyword>
<keyword evidence="3 6" id="KW-0597">Phosphoprotein</keyword>